<accession>I0EQF8</accession>
<dbReference type="HOGENOM" id="CLU_2479038_0_0_7"/>
<dbReference type="AlphaFoldDB" id="I0EQF8"/>
<reference evidence="1 2" key="1">
    <citation type="journal article" date="2013" name="PLoS ONE">
        <title>Sequence Divergence and Conservation in Genomes ofHelicobacter cetorum Strains from a Dolphin and a Whale.</title>
        <authorList>
            <person name="Kersulyte D."/>
            <person name="Rossi M."/>
            <person name="Berg D.E."/>
        </authorList>
    </citation>
    <scope>NUCLEOTIDE SEQUENCE [LARGE SCALE GENOMIC DNA]</scope>
    <source>
        <strain evidence="1 2">MIT 99-5656</strain>
    </source>
</reference>
<organism evidence="1 2">
    <name type="scientific">Helicobacter cetorum (strain ATCC BAA-540 / CCUG 52418 / MIT 99-5656)</name>
    <dbReference type="NCBI Taxonomy" id="1163745"/>
    <lineage>
        <taxon>Bacteria</taxon>
        <taxon>Pseudomonadati</taxon>
        <taxon>Campylobacterota</taxon>
        <taxon>Epsilonproteobacteria</taxon>
        <taxon>Campylobacterales</taxon>
        <taxon>Helicobacteraceae</taxon>
        <taxon>Helicobacter</taxon>
    </lineage>
</organism>
<dbReference type="Proteomes" id="UP000005013">
    <property type="component" value="Chromosome"/>
</dbReference>
<dbReference type="STRING" id="1163745.HCD_00725"/>
<evidence type="ECO:0000313" key="1">
    <source>
        <dbReference type="EMBL" id="AFI05177.1"/>
    </source>
</evidence>
<dbReference type="KEGG" id="hcm:HCD_00725"/>
<name>I0EQF8_HELCM</name>
<gene>
    <name evidence="1" type="ordered locus">HCD_00725</name>
</gene>
<dbReference type="PATRIC" id="fig|1163745.3.peg.154"/>
<evidence type="ECO:0000313" key="2">
    <source>
        <dbReference type="Proteomes" id="UP000005013"/>
    </source>
</evidence>
<sequence>MVNTIIITATHTTITITVANTITITTALITKRIAVMMANITASITKKVVATDITDTTSNIRVARGNLFKVVSSFLILYFIFTSKCRF</sequence>
<protein>
    <submittedName>
        <fullName evidence="1">Uncharacterized protein</fullName>
    </submittedName>
</protein>
<dbReference type="EMBL" id="CP003481">
    <property type="protein sequence ID" value="AFI05177.1"/>
    <property type="molecule type" value="Genomic_DNA"/>
</dbReference>
<keyword evidence="2" id="KW-1185">Reference proteome</keyword>
<proteinExistence type="predicted"/>